<feature type="compositionally biased region" description="Low complexity" evidence="2">
    <location>
        <begin position="225"/>
        <end position="247"/>
    </location>
</feature>
<dbReference type="InterPro" id="IPR036181">
    <property type="entry name" value="MIT_dom_sf"/>
</dbReference>
<evidence type="ECO:0000256" key="1">
    <source>
        <dbReference type="SAM" id="Coils"/>
    </source>
</evidence>
<dbReference type="Pfam" id="PF04212">
    <property type="entry name" value="MIT"/>
    <property type="match status" value="1"/>
</dbReference>
<proteinExistence type="predicted"/>
<feature type="region of interest" description="Disordered" evidence="2">
    <location>
        <begin position="1"/>
        <end position="34"/>
    </location>
</feature>
<dbReference type="OMA" id="EEFANVC"/>
<feature type="region of interest" description="Disordered" evidence="2">
    <location>
        <begin position="142"/>
        <end position="210"/>
    </location>
</feature>
<keyword evidence="1" id="KW-0175">Coiled coil</keyword>
<feature type="compositionally biased region" description="Basic and acidic residues" evidence="2">
    <location>
        <begin position="152"/>
        <end position="162"/>
    </location>
</feature>
<feature type="compositionally biased region" description="Low complexity" evidence="2">
    <location>
        <begin position="365"/>
        <end position="389"/>
    </location>
</feature>
<feature type="compositionally biased region" description="Low complexity" evidence="2">
    <location>
        <begin position="191"/>
        <end position="205"/>
    </location>
</feature>
<evidence type="ECO:0000313" key="4">
    <source>
        <dbReference type="EMBL" id="ORY91283.1"/>
    </source>
</evidence>
<dbReference type="Proteomes" id="UP000242180">
    <property type="component" value="Unassembled WGS sequence"/>
</dbReference>
<reference evidence="4 5" key="1">
    <citation type="submission" date="2016-07" db="EMBL/GenBank/DDBJ databases">
        <title>Pervasive Adenine N6-methylation of Active Genes in Fungi.</title>
        <authorList>
            <consortium name="DOE Joint Genome Institute"/>
            <person name="Mondo S.J."/>
            <person name="Dannebaum R.O."/>
            <person name="Kuo R.C."/>
            <person name="Labutti K."/>
            <person name="Haridas S."/>
            <person name="Kuo A."/>
            <person name="Salamov A."/>
            <person name="Ahrendt S.R."/>
            <person name="Lipzen A."/>
            <person name="Sullivan W."/>
            <person name="Andreopoulos W.B."/>
            <person name="Clum A."/>
            <person name="Lindquist E."/>
            <person name="Daum C."/>
            <person name="Ramamoorthy G.K."/>
            <person name="Gryganskyi A."/>
            <person name="Culley D."/>
            <person name="Magnuson J.K."/>
            <person name="James T.Y."/>
            <person name="O'Malley M.A."/>
            <person name="Stajich J.E."/>
            <person name="Spatafora J.W."/>
            <person name="Visel A."/>
            <person name="Grigoriev I.V."/>
        </authorList>
    </citation>
    <scope>NUCLEOTIDE SEQUENCE [LARGE SCALE GENOMIC DNA]</scope>
    <source>
        <strain evidence="4 5">NRRL 2496</strain>
    </source>
</reference>
<comment type="caution">
    <text evidence="4">The sequence shown here is derived from an EMBL/GenBank/DDBJ whole genome shotgun (WGS) entry which is preliminary data.</text>
</comment>
<feature type="compositionally biased region" description="Polar residues" evidence="2">
    <location>
        <begin position="181"/>
        <end position="190"/>
    </location>
</feature>
<feature type="region of interest" description="Disordered" evidence="2">
    <location>
        <begin position="572"/>
        <end position="592"/>
    </location>
</feature>
<dbReference type="PANTHER" id="PTHR37327:SF1">
    <property type="entry name" value="MICROTUBULE INTERACTING AND TRANSPORT DOMAIN-CONTAINING PROTEIN"/>
    <property type="match status" value="1"/>
</dbReference>
<name>A0A1X2H1I3_SYNRA</name>
<accession>A0A1X2H1I3</accession>
<feature type="compositionally biased region" description="Polar residues" evidence="2">
    <location>
        <begin position="163"/>
        <end position="172"/>
    </location>
</feature>
<feature type="compositionally biased region" description="Polar residues" evidence="2">
    <location>
        <begin position="457"/>
        <end position="466"/>
    </location>
</feature>
<dbReference type="InParanoid" id="A0A1X2H1I3"/>
<feature type="compositionally biased region" description="Low complexity" evidence="2">
    <location>
        <begin position="1"/>
        <end position="13"/>
    </location>
</feature>
<dbReference type="OrthoDB" id="2245455at2759"/>
<feature type="compositionally biased region" description="Basic residues" evidence="2">
    <location>
        <begin position="142"/>
        <end position="151"/>
    </location>
</feature>
<keyword evidence="5" id="KW-1185">Reference proteome</keyword>
<feature type="coiled-coil region" evidence="1">
    <location>
        <begin position="544"/>
        <end position="571"/>
    </location>
</feature>
<evidence type="ECO:0000259" key="3">
    <source>
        <dbReference type="Pfam" id="PF04212"/>
    </source>
</evidence>
<dbReference type="AlphaFoldDB" id="A0A1X2H1I3"/>
<dbReference type="SUPFAM" id="SSF116846">
    <property type="entry name" value="MIT domain"/>
    <property type="match status" value="1"/>
</dbReference>
<feature type="compositionally biased region" description="Low complexity" evidence="2">
    <location>
        <begin position="577"/>
        <end position="587"/>
    </location>
</feature>
<feature type="compositionally biased region" description="Low complexity" evidence="2">
    <location>
        <begin position="287"/>
        <end position="319"/>
    </location>
</feature>
<evidence type="ECO:0000313" key="5">
    <source>
        <dbReference type="Proteomes" id="UP000242180"/>
    </source>
</evidence>
<feature type="region of interest" description="Disordered" evidence="2">
    <location>
        <begin position="225"/>
        <end position="466"/>
    </location>
</feature>
<feature type="compositionally biased region" description="Low complexity" evidence="2">
    <location>
        <begin position="444"/>
        <end position="456"/>
    </location>
</feature>
<evidence type="ECO:0000256" key="2">
    <source>
        <dbReference type="SAM" id="MobiDB-lite"/>
    </source>
</evidence>
<feature type="compositionally biased region" description="Polar residues" evidence="2">
    <location>
        <begin position="337"/>
        <end position="358"/>
    </location>
</feature>
<dbReference type="EMBL" id="MCGN01000011">
    <property type="protein sequence ID" value="ORY91283.1"/>
    <property type="molecule type" value="Genomic_DNA"/>
</dbReference>
<protein>
    <recommendedName>
        <fullName evidence="3">MIT domain-containing protein</fullName>
    </recommendedName>
</protein>
<feature type="compositionally biased region" description="Low complexity" evidence="2">
    <location>
        <begin position="422"/>
        <end position="431"/>
    </location>
</feature>
<organism evidence="4 5">
    <name type="scientific">Syncephalastrum racemosum</name>
    <name type="common">Filamentous fungus</name>
    <dbReference type="NCBI Taxonomy" id="13706"/>
    <lineage>
        <taxon>Eukaryota</taxon>
        <taxon>Fungi</taxon>
        <taxon>Fungi incertae sedis</taxon>
        <taxon>Mucoromycota</taxon>
        <taxon>Mucoromycotina</taxon>
        <taxon>Mucoromycetes</taxon>
        <taxon>Mucorales</taxon>
        <taxon>Syncephalastraceae</taxon>
        <taxon>Syncephalastrum</taxon>
    </lineage>
</organism>
<feature type="domain" description="MIT" evidence="3">
    <location>
        <begin position="42"/>
        <end position="103"/>
    </location>
</feature>
<sequence length="706" mass="78790">MSQRESVSVHPSSHPSPPTPTPRQTDDAASLAASKQMSKVLLRTALQRANSAVMCDSNNDVVGAIDAYTEAISLLNRVLSTIEKGSDRRRLQEIHDSYTERIRLLGAMSPAKSDDEPHDELYETFDDYTDKDKSDWLSKPAKRNYSAKRHQQNHDSFLRRMTSESSIDTAVSDSIKEKDTSSASRARWQNTSSSPTAPSSSPTATQHTTNNTAMATISTPTTACSTISATSSIPPAPSPVASQSTPTHSKRQTDDHQTDIPVPDHSSERSVVRQVARNQDGFEVERSLSGSTDSSLTDSLDSLSEQTSTATTATATTATYQPAMTLPPLQKKRVEQASPSSRTSSLPKVRQQHSNPALNQEMRRAQQQTQQPTPVQAPQQQQQQQQQRQSGFGSVRKKSSNRLSRVSLHSDMKRSQSNGSHTMFSSMFSTMPRSASVHQHPFYQQQQQQQQQQNQQSPHQLDSYFGNTNVAGTASLDDRPMRLLLALKKSMEDGAYITPRLYIPKNMWYQPNIRLQHMEVKIAACESLMADLARLSKWKRLDDLTASMRLLETLEEAIESLQTLLARKLKRESMADATPPATTSTSPTKDHYDAGSKKFMSWGSKLSKSVERMNAFSLTKTEDQYRNYIDTLQKVFAQVQIIPTWSQHYTAVKRDAEHLSPACDVALQKLARIGVMMDEVLGGFVVRDLTVLLRKWLKRGSSWVNE</sequence>
<dbReference type="PANTHER" id="PTHR37327">
    <property type="entry name" value="CHROMOSOME 1, WHOLE GENOME SHOTGUN SEQUENCE"/>
    <property type="match status" value="1"/>
</dbReference>
<dbReference type="STRING" id="13706.A0A1X2H1I3"/>
<dbReference type="Gene3D" id="1.20.58.80">
    <property type="entry name" value="Phosphotransferase system, lactose/cellobiose-type IIA subunit"/>
    <property type="match status" value="1"/>
</dbReference>
<dbReference type="InterPro" id="IPR007330">
    <property type="entry name" value="MIT_dom"/>
</dbReference>
<gene>
    <name evidence="4" type="ORF">BCR43DRAFT_498822</name>
</gene>